<dbReference type="AlphaFoldDB" id="A0A835HZM2"/>
<proteinExistence type="predicted"/>
<evidence type="ECO:0000259" key="2">
    <source>
        <dbReference type="Pfam" id="PF03407"/>
    </source>
</evidence>
<protein>
    <recommendedName>
        <fullName evidence="2">Nucleotide-diphospho-sugar transferase domain-containing protein</fullName>
    </recommendedName>
</protein>
<dbReference type="GO" id="GO:0016757">
    <property type="term" value="F:glycosyltransferase activity"/>
    <property type="evidence" value="ECO:0007669"/>
    <property type="project" value="InterPro"/>
</dbReference>
<dbReference type="EMBL" id="JADFTS010000005">
    <property type="protein sequence ID" value="KAF9606283.1"/>
    <property type="molecule type" value="Genomic_DNA"/>
</dbReference>
<organism evidence="3 4">
    <name type="scientific">Coptis chinensis</name>
    <dbReference type="NCBI Taxonomy" id="261450"/>
    <lineage>
        <taxon>Eukaryota</taxon>
        <taxon>Viridiplantae</taxon>
        <taxon>Streptophyta</taxon>
        <taxon>Embryophyta</taxon>
        <taxon>Tracheophyta</taxon>
        <taxon>Spermatophyta</taxon>
        <taxon>Magnoliopsida</taxon>
        <taxon>Ranunculales</taxon>
        <taxon>Ranunculaceae</taxon>
        <taxon>Coptidoideae</taxon>
        <taxon>Coptis</taxon>
    </lineage>
</organism>
<dbReference type="Pfam" id="PF03407">
    <property type="entry name" value="Nucleotid_trans"/>
    <property type="match status" value="1"/>
</dbReference>
<sequence length="690" mass="77899">MKTSSLSAVLSYHKGFQVSLLWSIWLSGFILIALSLRATQRLPSFKDQIKYSPKTNKTSFSVTIFSAPSSFTASVGARQVLAIRSWLALSPDVTVVLFGRDPFLVSLAGALGSRVSVESQIDFTFLGTPFFHSMVARAQASHSDVSVLIDPETVLMPDFMPALNFVNKLDHDWLLIATPSIVPHLPFYLDEATRHWLQEDGKHIKLKKEFLVGKQKRSHCEERMLMAWNTGELPLHAGVLPPFLYGKGIYNQWVINEALSSDFRFVFDASGAISSFYPNELGHWPNQFLEGSDYEDTSKRGWEYIGNSFLGALYGSLNFRGANFSNKLVKLVKCDGHYGFVDTAENVAFPYRGQGSLSLWKGRILRSMREKKWMNCLKGIKSLDKTMDCSYKEFVNISAPIALPFSLESLLSKMANKDKTIVLAIAGNNYRDMLLSWVCRLRQLQVSNFVVCALDNDIYQFSVLQGLPVFKDPLAPSDISFNNCHFGTKCFQKVTKVKSRIVLQILNMGYNILLSDVDVYWFENPLPLLYSFGPGVLAAQSDEYNKTGPINLPRRLNSGFYFARSDGVTIGAMEKVVKHASVSDLSEQPSFYDVLCGEGGANRFGDDRCVEPETNLTVHFLDRNVFPNGAYQSLWEKENVKETCKRKGCIILHNNWISGRKKKLERQVFSGLWEYDVSSRMCVHRWHGTK</sequence>
<comment type="caution">
    <text evidence="3">The sequence shown here is derived from an EMBL/GenBank/DDBJ whole genome shotgun (WGS) entry which is preliminary data.</text>
</comment>
<dbReference type="PANTHER" id="PTHR47483:SF1">
    <property type="entry name" value="BETA-ARABINOFURANOSYLTRANSFERASE RAY1"/>
    <property type="match status" value="1"/>
</dbReference>
<dbReference type="InterPro" id="IPR005069">
    <property type="entry name" value="Nucl-diP-sugar_transferase"/>
</dbReference>
<keyword evidence="1" id="KW-1133">Transmembrane helix</keyword>
<dbReference type="Proteomes" id="UP000631114">
    <property type="component" value="Unassembled WGS sequence"/>
</dbReference>
<name>A0A835HZM2_9MAGN</name>
<reference evidence="3 4" key="1">
    <citation type="submission" date="2020-10" db="EMBL/GenBank/DDBJ databases">
        <title>The Coptis chinensis genome and diversification of protoberbering-type alkaloids.</title>
        <authorList>
            <person name="Wang B."/>
            <person name="Shu S."/>
            <person name="Song C."/>
            <person name="Liu Y."/>
        </authorList>
    </citation>
    <scope>NUCLEOTIDE SEQUENCE [LARGE SCALE GENOMIC DNA]</scope>
    <source>
        <strain evidence="3">HL-2020</strain>
        <tissue evidence="3">Leaf</tissue>
    </source>
</reference>
<keyword evidence="1" id="KW-0812">Transmembrane</keyword>
<feature type="transmembrane region" description="Helical" evidence="1">
    <location>
        <begin position="20"/>
        <end position="39"/>
    </location>
</feature>
<accession>A0A835HZM2</accession>
<feature type="domain" description="Nucleotide-diphospho-sugar transferase" evidence="2">
    <location>
        <begin position="446"/>
        <end position="666"/>
    </location>
</feature>
<keyword evidence="4" id="KW-1185">Reference proteome</keyword>
<keyword evidence="1" id="KW-0472">Membrane</keyword>
<evidence type="ECO:0000313" key="3">
    <source>
        <dbReference type="EMBL" id="KAF9606283.1"/>
    </source>
</evidence>
<evidence type="ECO:0000313" key="4">
    <source>
        <dbReference type="Proteomes" id="UP000631114"/>
    </source>
</evidence>
<evidence type="ECO:0000256" key="1">
    <source>
        <dbReference type="SAM" id="Phobius"/>
    </source>
</evidence>
<dbReference type="OrthoDB" id="540503at2759"/>
<feature type="transmembrane region" description="Helical" evidence="1">
    <location>
        <begin position="60"/>
        <end position="81"/>
    </location>
</feature>
<dbReference type="PANTHER" id="PTHR47483">
    <property type="entry name" value="BETA-ARABINOFURANOSYLTRANSFERASE RAY1"/>
    <property type="match status" value="1"/>
</dbReference>
<gene>
    <name evidence="3" type="ORF">IFM89_024286</name>
</gene>
<dbReference type="InterPro" id="IPR044575">
    <property type="entry name" value="RAY1-like"/>
</dbReference>